<evidence type="ECO:0000313" key="2">
    <source>
        <dbReference type="EMBL" id="GMF26883.1"/>
    </source>
</evidence>
<keyword evidence="1" id="KW-0812">Transmembrane</keyword>
<organism evidence="2 3">
    <name type="scientific">Phytophthora fragariaefolia</name>
    <dbReference type="NCBI Taxonomy" id="1490495"/>
    <lineage>
        <taxon>Eukaryota</taxon>
        <taxon>Sar</taxon>
        <taxon>Stramenopiles</taxon>
        <taxon>Oomycota</taxon>
        <taxon>Peronosporomycetes</taxon>
        <taxon>Peronosporales</taxon>
        <taxon>Peronosporaceae</taxon>
        <taxon>Phytophthora</taxon>
    </lineage>
</organism>
<keyword evidence="1" id="KW-0472">Membrane</keyword>
<protein>
    <submittedName>
        <fullName evidence="2">Unnamed protein product</fullName>
    </submittedName>
</protein>
<name>A0A9W6U1H1_9STRA</name>
<dbReference type="Proteomes" id="UP001165121">
    <property type="component" value="Unassembled WGS sequence"/>
</dbReference>
<keyword evidence="1" id="KW-1133">Transmembrane helix</keyword>
<dbReference type="EMBL" id="BSXT01000420">
    <property type="protein sequence ID" value="GMF26883.1"/>
    <property type="molecule type" value="Genomic_DNA"/>
</dbReference>
<proteinExistence type="predicted"/>
<feature type="transmembrane region" description="Helical" evidence="1">
    <location>
        <begin position="67"/>
        <end position="84"/>
    </location>
</feature>
<feature type="transmembrane region" description="Helical" evidence="1">
    <location>
        <begin position="201"/>
        <end position="222"/>
    </location>
</feature>
<feature type="transmembrane region" description="Helical" evidence="1">
    <location>
        <begin position="129"/>
        <end position="151"/>
    </location>
</feature>
<dbReference type="OrthoDB" id="10588523at2759"/>
<gene>
    <name evidence="2" type="ORF">Pfra01_000518400</name>
</gene>
<dbReference type="AlphaFoldDB" id="A0A9W6U1H1"/>
<accession>A0A9W6U1H1</accession>
<reference evidence="2" key="1">
    <citation type="submission" date="2023-04" db="EMBL/GenBank/DDBJ databases">
        <title>Phytophthora fragariaefolia NBRC 109709.</title>
        <authorList>
            <person name="Ichikawa N."/>
            <person name="Sato H."/>
            <person name="Tonouchi N."/>
        </authorList>
    </citation>
    <scope>NUCLEOTIDE SEQUENCE</scope>
    <source>
        <strain evidence="2">NBRC 109709</strain>
    </source>
</reference>
<feature type="transmembrane region" description="Helical" evidence="1">
    <location>
        <begin position="104"/>
        <end position="122"/>
    </location>
</feature>
<comment type="caution">
    <text evidence="2">The sequence shown here is derived from an EMBL/GenBank/DDBJ whole genome shotgun (WGS) entry which is preliminary data.</text>
</comment>
<evidence type="ECO:0000256" key="1">
    <source>
        <dbReference type="SAM" id="Phobius"/>
    </source>
</evidence>
<sequence length="451" mass="49374">MPSSVVAPAPTLQYSFRNFAELPRKSRVLKLIHGLWKYVKIARLGEYSVERLESLHRYCKQTPQAQVVFVALLVPVPSLLLSLLTECIPLQDPGAGWKTNSGAYLRLCSIVASGALGSVLQLRTVIKVTMLGTIAIVIGTGGGTAAMMIAIARLWAFPIPLCISILALPAVILFVTLFLLVAKIRASTTELKLGENIRQPLYLIAAQAILAIVYTFFSVIFARCSDTQGFALLLLLPVMKIILKRFVARAISSNPGSIPVVVVFTEDVFNGLYSSICIQTSGSWLSLLVILTLNVIQTILSTSKINRTAKYLCFVDRQNRPVIQVRPSQMSLHSNGGTSRHSLRLLQSANSSFLRSTDVLRVRAGTHEKKKIVGKAVVLLRISSARRLYPNSDSVDLRDPPSNSRPYAELKVLSTIQFTLSRTTTNHYSKCCCLSRSSTAIFHVASCGSQA</sequence>
<evidence type="ECO:0000313" key="3">
    <source>
        <dbReference type="Proteomes" id="UP001165121"/>
    </source>
</evidence>
<keyword evidence="3" id="KW-1185">Reference proteome</keyword>
<feature type="transmembrane region" description="Helical" evidence="1">
    <location>
        <begin position="157"/>
        <end position="181"/>
    </location>
</feature>